<geneLocation type="plasmid" evidence="3 4">
    <name>pDESACI.01</name>
</geneLocation>
<name>I4DCU2_DESAJ</name>
<protein>
    <submittedName>
        <fullName evidence="3">Soluble lytic murein transglycosylase-like protein</fullName>
    </submittedName>
</protein>
<dbReference type="EMBL" id="CP003640">
    <property type="protein sequence ID" value="AFM43616.1"/>
    <property type="molecule type" value="Genomic_DNA"/>
</dbReference>
<dbReference type="Gene3D" id="1.10.530.10">
    <property type="match status" value="1"/>
</dbReference>
<dbReference type="Proteomes" id="UP000002892">
    <property type="component" value="Plasmid pDESACI.01"/>
</dbReference>
<keyword evidence="3" id="KW-0614">Plasmid</keyword>
<evidence type="ECO:0000313" key="3">
    <source>
        <dbReference type="EMBL" id="AFM43616.1"/>
    </source>
</evidence>
<dbReference type="HOGENOM" id="CLU_905288_0_0_9"/>
<organism evidence="3 4">
    <name type="scientific">Desulfosporosinus acidiphilus (strain DSM 22704 / JCM 16185 / SJ4)</name>
    <dbReference type="NCBI Taxonomy" id="646529"/>
    <lineage>
        <taxon>Bacteria</taxon>
        <taxon>Bacillati</taxon>
        <taxon>Bacillota</taxon>
        <taxon>Clostridia</taxon>
        <taxon>Eubacteriales</taxon>
        <taxon>Desulfitobacteriaceae</taxon>
        <taxon>Desulfosporosinus</taxon>
    </lineage>
</organism>
<dbReference type="AlphaFoldDB" id="I4DCU2"/>
<dbReference type="OrthoDB" id="9808681at2"/>
<dbReference type="InterPro" id="IPR008258">
    <property type="entry name" value="Transglycosylase_SLT_dom_1"/>
</dbReference>
<sequence length="307" mass="33030">MNIEEGVKELSSDNIPIGKLIGIILTLPFVLLFSLIILVVVIFGGNSSDSTDPTDNIGNTMAYLPIINAQSQAHGLPPLWVISDIAWESKGNWLASNQNSDGTIDAGLCQINSNNWPAYGLSDNPYDAVRNITVGTQILGANYEKYHDIGAALYAYNGGTPENGMKYNPTYFERVTNIYNMLDINPLLAHLVQFDSNSLTLSVGEATYQTQTRTMYAIDNGGGVHSTTIVIKGDRIGEDNPSSINVTIKGSHGSFGPVTVYPQSGDIAGLPKESLVYHVDTLGFELSTNDSVLITSSGGDETSLYLK</sequence>
<keyword evidence="1" id="KW-1133">Transmembrane helix</keyword>
<feature type="domain" description="Transglycosylase SLT" evidence="2">
    <location>
        <begin position="67"/>
        <end position="163"/>
    </location>
</feature>
<evidence type="ECO:0000313" key="4">
    <source>
        <dbReference type="Proteomes" id="UP000002892"/>
    </source>
</evidence>
<keyword evidence="1" id="KW-0472">Membrane</keyword>
<dbReference type="Pfam" id="PF01464">
    <property type="entry name" value="SLT"/>
    <property type="match status" value="1"/>
</dbReference>
<dbReference type="SUPFAM" id="SSF53955">
    <property type="entry name" value="Lysozyme-like"/>
    <property type="match status" value="1"/>
</dbReference>
<proteinExistence type="predicted"/>
<evidence type="ECO:0000259" key="2">
    <source>
        <dbReference type="Pfam" id="PF01464"/>
    </source>
</evidence>
<reference evidence="4" key="1">
    <citation type="journal article" date="2012" name="J. Bacteriol.">
        <title>Complete genome sequences of Desulfosporosinus orientis DSM765T, Desulfosporosinus youngiae DSM17734T, Desulfosporosinus meridiei DSM13257T, and Desulfosporosinus acidiphilus DSM22704T.</title>
        <authorList>
            <person name="Pester M."/>
            <person name="Brambilla E."/>
            <person name="Alazard D."/>
            <person name="Rattei T."/>
            <person name="Weinmaier T."/>
            <person name="Han J."/>
            <person name="Lucas S."/>
            <person name="Lapidus A."/>
            <person name="Cheng J.F."/>
            <person name="Goodwin L."/>
            <person name="Pitluck S."/>
            <person name="Peters L."/>
            <person name="Ovchinnikova G."/>
            <person name="Teshima H."/>
            <person name="Detter J.C."/>
            <person name="Han C.S."/>
            <person name="Tapia R."/>
            <person name="Land M.L."/>
            <person name="Hauser L."/>
            <person name="Kyrpides N.C."/>
            <person name="Ivanova N.N."/>
            <person name="Pagani I."/>
            <person name="Huntmann M."/>
            <person name="Wei C.L."/>
            <person name="Davenport K.W."/>
            <person name="Daligault H."/>
            <person name="Chain P.S."/>
            <person name="Chen A."/>
            <person name="Mavromatis K."/>
            <person name="Markowitz V."/>
            <person name="Szeto E."/>
            <person name="Mikhailova N."/>
            <person name="Pati A."/>
            <person name="Wagner M."/>
            <person name="Woyke T."/>
            <person name="Ollivier B."/>
            <person name="Klenk H.P."/>
            <person name="Spring S."/>
            <person name="Loy A."/>
        </authorList>
    </citation>
    <scope>NUCLEOTIDE SEQUENCE [LARGE SCALE GENOMIC DNA]</scope>
    <source>
        <strain evidence="4">DSM 22704 / JCM 16185 / SJ4</strain>
    </source>
</reference>
<gene>
    <name evidence="3" type="ordered locus">Desaci_4792</name>
</gene>
<dbReference type="KEGG" id="dai:Desaci_4792"/>
<evidence type="ECO:0000256" key="1">
    <source>
        <dbReference type="SAM" id="Phobius"/>
    </source>
</evidence>
<dbReference type="InterPro" id="IPR023346">
    <property type="entry name" value="Lysozyme-like_dom_sf"/>
</dbReference>
<keyword evidence="4" id="KW-1185">Reference proteome</keyword>
<feature type="transmembrane region" description="Helical" evidence="1">
    <location>
        <begin position="20"/>
        <end position="43"/>
    </location>
</feature>
<keyword evidence="1" id="KW-0812">Transmembrane</keyword>
<dbReference type="RefSeq" id="WP_014825128.1">
    <property type="nucleotide sequence ID" value="NC_018066.1"/>
</dbReference>
<accession>I4DCU2</accession>